<evidence type="ECO:0000313" key="6">
    <source>
        <dbReference type="Proteomes" id="UP000038045"/>
    </source>
</evidence>
<evidence type="ECO:0000256" key="1">
    <source>
        <dbReference type="ARBA" id="ARBA00002210"/>
    </source>
</evidence>
<keyword evidence="6" id="KW-1185">Reference proteome</keyword>
<dbReference type="STRING" id="131310.A0A0N4ZR42"/>
<evidence type="ECO:0000256" key="4">
    <source>
        <dbReference type="ARBA" id="ARBA00022552"/>
    </source>
</evidence>
<protein>
    <recommendedName>
        <fullName evidence="3">Pre-rRNA-processing protein TSR2 homolog</fullName>
    </recommendedName>
</protein>
<dbReference type="InterPro" id="IPR019398">
    <property type="entry name" value="Pre-rRNA_process_TSR2"/>
</dbReference>
<dbReference type="AlphaFoldDB" id="A0A0N4ZR42"/>
<dbReference type="Proteomes" id="UP000038045">
    <property type="component" value="Unplaced"/>
</dbReference>
<name>A0A0N4ZR42_PARTI</name>
<organism evidence="6 7">
    <name type="scientific">Parastrongyloides trichosuri</name>
    <name type="common">Possum-specific nematode worm</name>
    <dbReference type="NCBI Taxonomy" id="131310"/>
    <lineage>
        <taxon>Eukaryota</taxon>
        <taxon>Metazoa</taxon>
        <taxon>Ecdysozoa</taxon>
        <taxon>Nematoda</taxon>
        <taxon>Chromadorea</taxon>
        <taxon>Rhabditida</taxon>
        <taxon>Tylenchina</taxon>
        <taxon>Panagrolaimomorpha</taxon>
        <taxon>Strongyloidoidea</taxon>
        <taxon>Strongyloididae</taxon>
        <taxon>Parastrongyloides</taxon>
    </lineage>
</organism>
<feature type="compositionally biased region" description="Acidic residues" evidence="5">
    <location>
        <begin position="130"/>
        <end position="148"/>
    </location>
</feature>
<evidence type="ECO:0000256" key="5">
    <source>
        <dbReference type="SAM" id="MobiDB-lite"/>
    </source>
</evidence>
<accession>A0A0N4ZR42</accession>
<proteinExistence type="inferred from homology"/>
<dbReference type="Pfam" id="PF10273">
    <property type="entry name" value="WGG"/>
    <property type="match status" value="1"/>
</dbReference>
<comment type="similarity">
    <text evidence="2">Belongs to the TSR2 family.</text>
</comment>
<sequence>MVYSVREYIEKLFKFWDIIDFIVSENSGGNETKEKVEWLKDVCAEYAMDSKNVEVSYFAEWIEQILNEEFDLILEDNSSTSVATNILKYSDALRRNDEELLNDLSLKLMKVIQERSKDINFKRQIKGNSDDEESESDGVIEEEMEVDDEKVTKKEKKSKQITDDDGWTTIQKK</sequence>
<keyword evidence="4" id="KW-0698">rRNA processing</keyword>
<dbReference type="GO" id="GO:0006364">
    <property type="term" value="P:rRNA processing"/>
    <property type="evidence" value="ECO:0007669"/>
    <property type="project" value="UniProtKB-KW"/>
</dbReference>
<feature type="region of interest" description="Disordered" evidence="5">
    <location>
        <begin position="124"/>
        <end position="173"/>
    </location>
</feature>
<dbReference type="WBParaSite" id="PTRK_0001098200.1">
    <property type="protein sequence ID" value="PTRK_0001098200.1"/>
    <property type="gene ID" value="PTRK_0001098200"/>
</dbReference>
<evidence type="ECO:0000313" key="7">
    <source>
        <dbReference type="WBParaSite" id="PTRK_0001098200.1"/>
    </source>
</evidence>
<evidence type="ECO:0000256" key="3">
    <source>
        <dbReference type="ARBA" id="ARBA00017551"/>
    </source>
</evidence>
<dbReference type="PANTHER" id="PTHR21250">
    <property type="entry name" value="PRE-RRNA-PROCESSING PROTEIN TSR2 HOMOLOG"/>
    <property type="match status" value="1"/>
</dbReference>
<comment type="function">
    <text evidence="1">May be involved in 20S pre-rRNA processing.</text>
</comment>
<evidence type="ECO:0000256" key="2">
    <source>
        <dbReference type="ARBA" id="ARBA00006524"/>
    </source>
</evidence>
<reference evidence="7" key="1">
    <citation type="submission" date="2017-02" db="UniProtKB">
        <authorList>
            <consortium name="WormBaseParasite"/>
        </authorList>
    </citation>
    <scope>IDENTIFICATION</scope>
</reference>